<dbReference type="Proteomes" id="UP000249522">
    <property type="component" value="Unassembled WGS sequence"/>
</dbReference>
<reference evidence="1 2" key="1">
    <citation type="submission" date="2018-06" db="EMBL/GenBank/DDBJ databases">
        <title>Paenibacillus imtechensis sp. nov.</title>
        <authorList>
            <person name="Pinnaka A.K."/>
            <person name="Singh H."/>
            <person name="Kaur M."/>
        </authorList>
    </citation>
    <scope>NUCLEOTIDE SEQUENCE [LARGE SCALE GENOMIC DNA]</scope>
    <source>
        <strain evidence="1 2">SMB1</strain>
    </source>
</reference>
<dbReference type="InterPro" id="IPR045956">
    <property type="entry name" value="DUF6376"/>
</dbReference>
<sequence>MNAFIRPLMAVLLLLGGLVASGCSLIEKVDQSLDYVNEATSYVTDAAAFAESLPYRAEQALLDPAARDELQRSFEDMKNDIIQFNDLSAPAFAENVHDKLMSYNATLLAEVNTYLEQLEKNTINLGDLQNSPMAQTLNEITGTLDQLKQLGQ</sequence>
<evidence type="ECO:0000313" key="1">
    <source>
        <dbReference type="EMBL" id="PZD94474.1"/>
    </source>
</evidence>
<proteinExistence type="predicted"/>
<accession>A0A2W1LIS0</accession>
<dbReference type="RefSeq" id="WP_111148284.1">
    <property type="nucleotide sequence ID" value="NZ_QKRB01000053.1"/>
</dbReference>
<keyword evidence="2" id="KW-1185">Reference proteome</keyword>
<dbReference type="PROSITE" id="PS51257">
    <property type="entry name" value="PROKAR_LIPOPROTEIN"/>
    <property type="match status" value="1"/>
</dbReference>
<evidence type="ECO:0008006" key="3">
    <source>
        <dbReference type="Google" id="ProtNLM"/>
    </source>
</evidence>
<gene>
    <name evidence="1" type="ORF">DNH61_18965</name>
</gene>
<name>A0A2W1LIS0_9BACL</name>
<comment type="caution">
    <text evidence="1">The sequence shown here is derived from an EMBL/GenBank/DDBJ whole genome shotgun (WGS) entry which is preliminary data.</text>
</comment>
<dbReference type="OrthoDB" id="2607309at2"/>
<dbReference type="AlphaFoldDB" id="A0A2W1LIS0"/>
<dbReference type="EMBL" id="QKRB01000053">
    <property type="protein sequence ID" value="PZD94474.1"/>
    <property type="molecule type" value="Genomic_DNA"/>
</dbReference>
<organism evidence="1 2">
    <name type="scientific">Paenibacillus sambharensis</name>
    <dbReference type="NCBI Taxonomy" id="1803190"/>
    <lineage>
        <taxon>Bacteria</taxon>
        <taxon>Bacillati</taxon>
        <taxon>Bacillota</taxon>
        <taxon>Bacilli</taxon>
        <taxon>Bacillales</taxon>
        <taxon>Paenibacillaceae</taxon>
        <taxon>Paenibacillus</taxon>
    </lineage>
</organism>
<protein>
    <recommendedName>
        <fullName evidence="3">Lipoprotein</fullName>
    </recommendedName>
</protein>
<dbReference type="Pfam" id="PF19903">
    <property type="entry name" value="DUF6376"/>
    <property type="match status" value="1"/>
</dbReference>
<evidence type="ECO:0000313" key="2">
    <source>
        <dbReference type="Proteomes" id="UP000249522"/>
    </source>
</evidence>